<dbReference type="SUPFAM" id="SSF53167">
    <property type="entry name" value="Purine and uridine phosphorylases"/>
    <property type="match status" value="1"/>
</dbReference>
<protein>
    <recommendedName>
        <fullName evidence="1">Nucleoside phosphorylase domain-containing protein</fullName>
    </recommendedName>
</protein>
<dbReference type="Proteomes" id="UP001305414">
    <property type="component" value="Unassembled WGS sequence"/>
</dbReference>
<comment type="caution">
    <text evidence="2">The sequence shown here is derived from an EMBL/GenBank/DDBJ whole genome shotgun (WGS) entry which is preliminary data.</text>
</comment>
<dbReference type="InterPro" id="IPR000845">
    <property type="entry name" value="Nucleoside_phosphorylase_d"/>
</dbReference>
<dbReference type="GO" id="GO:0003824">
    <property type="term" value="F:catalytic activity"/>
    <property type="evidence" value="ECO:0007669"/>
    <property type="project" value="InterPro"/>
</dbReference>
<reference evidence="2 3" key="1">
    <citation type="submission" date="2023-10" db="EMBL/GenBank/DDBJ databases">
        <title>Draft genome sequence of Xylaria bambusicola isolate GMP-LS, the root and basal stem rot pathogen of sugarcane in Indonesia.</title>
        <authorList>
            <person name="Selvaraj P."/>
            <person name="Muralishankar V."/>
            <person name="Muruganantham S."/>
            <person name="Sp S."/>
            <person name="Haryani S."/>
            <person name="Lau K.J.X."/>
            <person name="Naqvi N.I."/>
        </authorList>
    </citation>
    <scope>NUCLEOTIDE SEQUENCE [LARGE SCALE GENOMIC DNA]</scope>
    <source>
        <strain evidence="2">GMP-LS</strain>
    </source>
</reference>
<dbReference type="AlphaFoldDB" id="A0AAN7UBH8"/>
<dbReference type="Pfam" id="PF01048">
    <property type="entry name" value="PNP_UDP_1"/>
    <property type="match status" value="1"/>
</dbReference>
<dbReference type="InterPro" id="IPR035994">
    <property type="entry name" value="Nucleoside_phosphorylase_sf"/>
</dbReference>
<dbReference type="Gene3D" id="3.40.50.1580">
    <property type="entry name" value="Nucleoside phosphorylase domain"/>
    <property type="match status" value="1"/>
</dbReference>
<keyword evidence="3" id="KW-1185">Reference proteome</keyword>
<dbReference type="PANTHER" id="PTHR46082">
    <property type="entry name" value="ATP/GTP-BINDING PROTEIN-RELATED"/>
    <property type="match status" value="1"/>
</dbReference>
<evidence type="ECO:0000313" key="2">
    <source>
        <dbReference type="EMBL" id="KAK5629215.1"/>
    </source>
</evidence>
<dbReference type="EMBL" id="JAWHQM010000011">
    <property type="protein sequence ID" value="KAK5629215.1"/>
    <property type="molecule type" value="Genomic_DNA"/>
</dbReference>
<evidence type="ECO:0000313" key="3">
    <source>
        <dbReference type="Proteomes" id="UP001305414"/>
    </source>
</evidence>
<proteinExistence type="predicted"/>
<dbReference type="PANTHER" id="PTHR46082:SF6">
    <property type="entry name" value="AAA+ ATPASE DOMAIN-CONTAINING PROTEIN-RELATED"/>
    <property type="match status" value="1"/>
</dbReference>
<organism evidence="2 3">
    <name type="scientific">Xylaria bambusicola</name>
    <dbReference type="NCBI Taxonomy" id="326684"/>
    <lineage>
        <taxon>Eukaryota</taxon>
        <taxon>Fungi</taxon>
        <taxon>Dikarya</taxon>
        <taxon>Ascomycota</taxon>
        <taxon>Pezizomycotina</taxon>
        <taxon>Sordariomycetes</taxon>
        <taxon>Xylariomycetidae</taxon>
        <taxon>Xylariales</taxon>
        <taxon>Xylariaceae</taxon>
        <taxon>Xylaria</taxon>
    </lineage>
</organism>
<evidence type="ECO:0000259" key="1">
    <source>
        <dbReference type="Pfam" id="PF01048"/>
    </source>
</evidence>
<dbReference type="InterPro" id="IPR053137">
    <property type="entry name" value="NLR-like"/>
</dbReference>
<name>A0AAN7UBH8_9PEZI</name>
<accession>A0AAN7UBH8</accession>
<sequence length="344" mass="37653">MSIGLWDSSPPATQRDFEIAIICALTLEADAVTTLFDRRWDSKIYRKAPGDTNSYSTGAIGHHNVVLVHLPNMGKVAAATAAAFLRTSYEGIKLALVVGICGGIPSGRSLRGEMVLGDVVISNEIIQYDFGRQFPYGFVRKTDVQDSLPRPPPAVRTFLAMLQTTHTRDLLQKQTLEYLDVLQQKLGNMAKYPGSSKDWLFNPTYRHKHHPSSGCPECNSGVASICDAALKLSCQELGCNEQELISRVRSKAFSNFPVIHFGLVASGDAVMKSGEDRDKASSRDGVIAFEMEGAGVWETFPSCLVIKGVCDYADSHKNKIFQHFAAATAAATTKSILKYWDPSK</sequence>
<gene>
    <name evidence="2" type="ORF">RRF57_004930</name>
</gene>
<dbReference type="GO" id="GO:0009116">
    <property type="term" value="P:nucleoside metabolic process"/>
    <property type="evidence" value="ECO:0007669"/>
    <property type="project" value="InterPro"/>
</dbReference>
<feature type="domain" description="Nucleoside phosphorylase" evidence="1">
    <location>
        <begin position="18"/>
        <end position="144"/>
    </location>
</feature>